<name>A0AAV1CVW2_OLDCO</name>
<reference evidence="1" key="1">
    <citation type="submission" date="2023-03" db="EMBL/GenBank/DDBJ databases">
        <authorList>
            <person name="Julca I."/>
        </authorList>
    </citation>
    <scope>NUCLEOTIDE SEQUENCE</scope>
</reference>
<accession>A0AAV1CVW2</accession>
<dbReference type="AlphaFoldDB" id="A0AAV1CVW2"/>
<gene>
    <name evidence="1" type="ORF">OLC1_LOCUS9547</name>
</gene>
<protein>
    <submittedName>
        <fullName evidence="1">OLC1v1036385C1</fullName>
    </submittedName>
</protein>
<evidence type="ECO:0000313" key="2">
    <source>
        <dbReference type="Proteomes" id="UP001161247"/>
    </source>
</evidence>
<evidence type="ECO:0000313" key="1">
    <source>
        <dbReference type="EMBL" id="CAI9099545.1"/>
    </source>
</evidence>
<keyword evidence="2" id="KW-1185">Reference proteome</keyword>
<dbReference type="Proteomes" id="UP001161247">
    <property type="component" value="Chromosome 3"/>
</dbReference>
<dbReference type="EMBL" id="OX459120">
    <property type="protein sequence ID" value="CAI9099545.1"/>
    <property type="molecule type" value="Genomic_DNA"/>
</dbReference>
<proteinExistence type="predicted"/>
<organism evidence="1 2">
    <name type="scientific">Oldenlandia corymbosa var. corymbosa</name>
    <dbReference type="NCBI Taxonomy" id="529605"/>
    <lineage>
        <taxon>Eukaryota</taxon>
        <taxon>Viridiplantae</taxon>
        <taxon>Streptophyta</taxon>
        <taxon>Embryophyta</taxon>
        <taxon>Tracheophyta</taxon>
        <taxon>Spermatophyta</taxon>
        <taxon>Magnoliopsida</taxon>
        <taxon>eudicotyledons</taxon>
        <taxon>Gunneridae</taxon>
        <taxon>Pentapetalae</taxon>
        <taxon>asterids</taxon>
        <taxon>lamiids</taxon>
        <taxon>Gentianales</taxon>
        <taxon>Rubiaceae</taxon>
        <taxon>Rubioideae</taxon>
        <taxon>Spermacoceae</taxon>
        <taxon>Hedyotis-Oldenlandia complex</taxon>
        <taxon>Oldenlandia</taxon>
    </lineage>
</organism>
<sequence length="161" mass="17422">MAEKPSSSLKLANVDSPIKSLPENTEAQQLRQVEPATATVIANVIAPEKATEESAAVVVSNRFNVLETINEIEVEETYVEPVLEVKKMAEIITESEIATRVATGTEVATGQCALPDAEIVEPETIMAETDFDVLIATSIDTLMEEMILENFSSLSKGIEEP</sequence>